<gene>
    <name evidence="1" type="ORF">Cob_v007757</name>
</gene>
<comment type="caution">
    <text evidence="1">The sequence shown here is derived from an EMBL/GenBank/DDBJ whole genome shotgun (WGS) entry which is preliminary data.</text>
</comment>
<dbReference type="Proteomes" id="UP000014480">
    <property type="component" value="Unassembled WGS sequence"/>
</dbReference>
<reference evidence="2" key="1">
    <citation type="journal article" date="2013" name="New Phytol.">
        <title>Comparative genomic and transcriptomic analyses reveal the hemibiotrophic stage shift of Colletotrichum fungi.</title>
        <authorList>
            <person name="Gan P."/>
            <person name="Ikeda K."/>
            <person name="Irieda H."/>
            <person name="Narusaka M."/>
            <person name="O'Connell R.J."/>
            <person name="Narusaka Y."/>
            <person name="Takano Y."/>
            <person name="Kubo Y."/>
            <person name="Shirasu K."/>
        </authorList>
    </citation>
    <scope>NUCLEOTIDE SEQUENCE [LARGE SCALE GENOMIC DNA]</scope>
    <source>
        <strain evidence="2">104-T / ATCC 96160 / CBS 514.97 / LARS 414 / MAFF 240422</strain>
    </source>
</reference>
<organism evidence="1 2">
    <name type="scientific">Colletotrichum orbiculare (strain 104-T / ATCC 96160 / CBS 514.97 / LARS 414 / MAFF 240422)</name>
    <name type="common">Cucumber anthracnose fungus</name>
    <name type="synonym">Colletotrichum lagenarium</name>
    <dbReference type="NCBI Taxonomy" id="1213857"/>
    <lineage>
        <taxon>Eukaryota</taxon>
        <taxon>Fungi</taxon>
        <taxon>Dikarya</taxon>
        <taxon>Ascomycota</taxon>
        <taxon>Pezizomycotina</taxon>
        <taxon>Sordariomycetes</taxon>
        <taxon>Hypocreomycetidae</taxon>
        <taxon>Glomerellales</taxon>
        <taxon>Glomerellaceae</taxon>
        <taxon>Colletotrichum</taxon>
        <taxon>Colletotrichum orbiculare species complex</taxon>
    </lineage>
</organism>
<reference evidence="2" key="2">
    <citation type="journal article" date="2019" name="Mol. Plant Microbe Interact.">
        <title>Genome sequence resources for four phytopathogenic fungi from the Colletotrichum orbiculare species complex.</title>
        <authorList>
            <person name="Gan P."/>
            <person name="Tsushima A."/>
            <person name="Narusaka M."/>
            <person name="Narusaka Y."/>
            <person name="Takano Y."/>
            <person name="Kubo Y."/>
            <person name="Shirasu K."/>
        </authorList>
    </citation>
    <scope>GENOME REANNOTATION</scope>
    <source>
        <strain evidence="2">104-T / ATCC 96160 / CBS 514.97 / LARS 414 / MAFF 240422</strain>
    </source>
</reference>
<dbReference type="OrthoDB" id="265717at2759"/>
<accession>A0A484FPB9</accession>
<dbReference type="AlphaFoldDB" id="A0A484FPB9"/>
<dbReference type="EMBL" id="AMCV02000020">
    <property type="protein sequence ID" value="TDZ19531.1"/>
    <property type="molecule type" value="Genomic_DNA"/>
</dbReference>
<keyword evidence="2" id="KW-1185">Reference proteome</keyword>
<sequence length="401" mass="43754">MVCILPTIDRGPRTRKTTFDFPVVPRDPSVNPGFDAIPQHAQMNATDHHDRRHGRHLVHQSSALNRELLKMVTLLPSLWPCLDVRKAALHRPSHLSSWFNMPLSTYFAQAFVAVLLVIFGLHMQTTAAQVPAPACTNVDQANPLHSQHPNNATGVLNITMAIIPIPMTTARQVIPSQYGILENALRAVMPNFPAGMYPVVVQAGHDHDIRFQDLSIPDFSRAGFEFPFLDLLGDGASSFRWAPEQLISASNPVAIGGSQAYGTTVHAANFGPGCNAYEASPQGGTSFNGSAGTKHISLEMRRAPADQPIPYSLAMFDSIVNQPIFANGSTCDQQIRFFNTSLTQGVFEPVPVRGTIKADLGPFSTDTSFSDVAGFQAATPFIENNYLPCEMFRGYNPVRTT</sequence>
<proteinExistence type="predicted"/>
<evidence type="ECO:0000313" key="2">
    <source>
        <dbReference type="Proteomes" id="UP000014480"/>
    </source>
</evidence>
<evidence type="ECO:0000313" key="1">
    <source>
        <dbReference type="EMBL" id="TDZ19531.1"/>
    </source>
</evidence>
<name>A0A484FPB9_COLOR</name>
<protein>
    <submittedName>
        <fullName evidence="1">Uncharacterized protein</fullName>
    </submittedName>
</protein>